<dbReference type="EMBL" id="BAABCM010000008">
    <property type="protein sequence ID" value="GAA3829016.1"/>
    <property type="molecule type" value="Genomic_DNA"/>
</dbReference>
<sequence>MSLRIEQVLAMPPTIDVPTAGAVLGMNRDKAYKLVRDGEFPLPILRVGKRLRVSTDALLKYLGVEPDHSRDTHAPTSDEEATFSRAVRRELDFRPRAKNGKPIDPEKVYYVRAIDEFFTGAEILRRLAR</sequence>
<name>A0ABP7IWQ0_9PSEU</name>
<gene>
    <name evidence="1" type="ORF">GCM10022380_54450</name>
</gene>
<evidence type="ECO:0000313" key="2">
    <source>
        <dbReference type="Proteomes" id="UP001501624"/>
    </source>
</evidence>
<keyword evidence="2" id="KW-1185">Reference proteome</keyword>
<dbReference type="Proteomes" id="UP001501624">
    <property type="component" value="Unassembled WGS sequence"/>
</dbReference>
<accession>A0ABP7IWQ0</accession>
<proteinExistence type="predicted"/>
<protein>
    <recommendedName>
        <fullName evidence="3">Helix-turn-helix domain-containing protein</fullName>
    </recommendedName>
</protein>
<evidence type="ECO:0000313" key="1">
    <source>
        <dbReference type="EMBL" id="GAA3829016.1"/>
    </source>
</evidence>
<evidence type="ECO:0008006" key="3">
    <source>
        <dbReference type="Google" id="ProtNLM"/>
    </source>
</evidence>
<comment type="caution">
    <text evidence="1">The sequence shown here is derived from an EMBL/GenBank/DDBJ whole genome shotgun (WGS) entry which is preliminary data.</text>
</comment>
<reference evidence="2" key="1">
    <citation type="journal article" date="2019" name="Int. J. Syst. Evol. Microbiol.">
        <title>The Global Catalogue of Microorganisms (GCM) 10K type strain sequencing project: providing services to taxonomists for standard genome sequencing and annotation.</title>
        <authorList>
            <consortium name="The Broad Institute Genomics Platform"/>
            <consortium name="The Broad Institute Genome Sequencing Center for Infectious Disease"/>
            <person name="Wu L."/>
            <person name="Ma J."/>
        </authorList>
    </citation>
    <scope>NUCLEOTIDE SEQUENCE [LARGE SCALE GENOMIC DNA]</scope>
    <source>
        <strain evidence="2">JCM 17017</strain>
    </source>
</reference>
<organism evidence="1 2">
    <name type="scientific">Amycolatopsis tucumanensis</name>
    <dbReference type="NCBI Taxonomy" id="401106"/>
    <lineage>
        <taxon>Bacteria</taxon>
        <taxon>Bacillati</taxon>
        <taxon>Actinomycetota</taxon>
        <taxon>Actinomycetes</taxon>
        <taxon>Pseudonocardiales</taxon>
        <taxon>Pseudonocardiaceae</taxon>
        <taxon>Amycolatopsis</taxon>
    </lineage>
</organism>